<sequence>MTLFNHRTTDNRKLYAFTRAAQHSNAEVKVKLGLMKRSSTGGIGAIIVE</sequence>
<evidence type="ECO:0000313" key="2">
    <source>
        <dbReference type="WBParaSite" id="PEQ_0001225101-mRNA-1"/>
    </source>
</evidence>
<organism evidence="1 2">
    <name type="scientific">Parascaris equorum</name>
    <name type="common">Equine roundworm</name>
    <dbReference type="NCBI Taxonomy" id="6256"/>
    <lineage>
        <taxon>Eukaryota</taxon>
        <taxon>Metazoa</taxon>
        <taxon>Ecdysozoa</taxon>
        <taxon>Nematoda</taxon>
        <taxon>Chromadorea</taxon>
        <taxon>Rhabditida</taxon>
        <taxon>Spirurina</taxon>
        <taxon>Ascaridomorpha</taxon>
        <taxon>Ascaridoidea</taxon>
        <taxon>Ascarididae</taxon>
        <taxon>Parascaris</taxon>
    </lineage>
</organism>
<dbReference type="WBParaSite" id="PEQ_0001225101-mRNA-1">
    <property type="protein sequence ID" value="PEQ_0001225101-mRNA-1"/>
    <property type="gene ID" value="PEQ_0001225101"/>
</dbReference>
<dbReference type="Proteomes" id="UP000887564">
    <property type="component" value="Unplaced"/>
</dbReference>
<protein>
    <submittedName>
        <fullName evidence="2">Uncharacterized protein</fullName>
    </submittedName>
</protein>
<name>A0A914SDV7_PAREQ</name>
<dbReference type="AlphaFoldDB" id="A0A914SDV7"/>
<reference evidence="2" key="1">
    <citation type="submission" date="2022-11" db="UniProtKB">
        <authorList>
            <consortium name="WormBaseParasite"/>
        </authorList>
    </citation>
    <scope>IDENTIFICATION</scope>
</reference>
<accession>A0A914SDV7</accession>
<evidence type="ECO:0000313" key="1">
    <source>
        <dbReference type="Proteomes" id="UP000887564"/>
    </source>
</evidence>
<proteinExistence type="predicted"/>
<keyword evidence="1" id="KW-1185">Reference proteome</keyword>